<dbReference type="RefSeq" id="WP_091469833.1">
    <property type="nucleotide sequence ID" value="NZ_FNFX01000001.1"/>
</dbReference>
<evidence type="ECO:0000256" key="2">
    <source>
        <dbReference type="SAM" id="SignalP"/>
    </source>
</evidence>
<feature type="chain" id="PRO_5011690010" description="DUF3613 domain-containing protein" evidence="2">
    <location>
        <begin position="21"/>
        <end position="89"/>
    </location>
</feature>
<dbReference type="OrthoDB" id="8797260at2"/>
<dbReference type="AlphaFoldDB" id="A0A1G9A4A7"/>
<feature type="signal peptide" evidence="2">
    <location>
        <begin position="1"/>
        <end position="20"/>
    </location>
</feature>
<organism evidence="3 4">
    <name type="scientific">Methylophilus rhizosphaerae</name>
    <dbReference type="NCBI Taxonomy" id="492660"/>
    <lineage>
        <taxon>Bacteria</taxon>
        <taxon>Pseudomonadati</taxon>
        <taxon>Pseudomonadota</taxon>
        <taxon>Betaproteobacteria</taxon>
        <taxon>Nitrosomonadales</taxon>
        <taxon>Methylophilaceae</taxon>
        <taxon>Methylophilus</taxon>
    </lineage>
</organism>
<reference evidence="4" key="1">
    <citation type="submission" date="2016-10" db="EMBL/GenBank/DDBJ databases">
        <authorList>
            <person name="Varghese N."/>
            <person name="Submissions S."/>
        </authorList>
    </citation>
    <scope>NUCLEOTIDE SEQUENCE [LARGE SCALE GENOMIC DNA]</scope>
    <source>
        <strain evidence="4">CBMB127</strain>
    </source>
</reference>
<dbReference type="STRING" id="492660.SAMN05192566_0660"/>
<keyword evidence="4" id="KW-1185">Reference proteome</keyword>
<dbReference type="EMBL" id="FNFX01000001">
    <property type="protein sequence ID" value="SDK21694.1"/>
    <property type="molecule type" value="Genomic_DNA"/>
</dbReference>
<dbReference type="InterPro" id="IPR022053">
    <property type="entry name" value="DUF3613"/>
</dbReference>
<feature type="compositionally biased region" description="Polar residues" evidence="1">
    <location>
        <begin position="42"/>
        <end position="55"/>
    </location>
</feature>
<proteinExistence type="predicted"/>
<sequence>MKYILLLMLSGFLSLSNAMADEQPATSPAEGKALSPTQQWLELQRSGKSASSHPQPISGEVMDSVHKRYLKSFEKPIPELYERETSTTH</sequence>
<evidence type="ECO:0000313" key="4">
    <source>
        <dbReference type="Proteomes" id="UP000198629"/>
    </source>
</evidence>
<dbReference type="Proteomes" id="UP000198629">
    <property type="component" value="Unassembled WGS sequence"/>
</dbReference>
<evidence type="ECO:0008006" key="5">
    <source>
        <dbReference type="Google" id="ProtNLM"/>
    </source>
</evidence>
<feature type="region of interest" description="Disordered" evidence="1">
    <location>
        <begin position="42"/>
        <end position="61"/>
    </location>
</feature>
<dbReference type="Pfam" id="PF12266">
    <property type="entry name" value="DUF3613"/>
    <property type="match status" value="1"/>
</dbReference>
<name>A0A1G9A4A7_9PROT</name>
<evidence type="ECO:0000313" key="3">
    <source>
        <dbReference type="EMBL" id="SDK21694.1"/>
    </source>
</evidence>
<keyword evidence="2" id="KW-0732">Signal</keyword>
<accession>A0A1G9A4A7</accession>
<gene>
    <name evidence="3" type="ORF">SAMN05192566_0660</name>
</gene>
<protein>
    <recommendedName>
        <fullName evidence="5">DUF3613 domain-containing protein</fullName>
    </recommendedName>
</protein>
<evidence type="ECO:0000256" key="1">
    <source>
        <dbReference type="SAM" id="MobiDB-lite"/>
    </source>
</evidence>